<dbReference type="GO" id="GO:0006402">
    <property type="term" value="P:mRNA catabolic process"/>
    <property type="evidence" value="ECO:0007669"/>
    <property type="project" value="InterPro"/>
</dbReference>
<evidence type="ECO:0000256" key="1">
    <source>
        <dbReference type="ARBA" id="ARBA00022490"/>
    </source>
</evidence>
<comment type="similarity">
    <text evidence="4">Belongs to the CsrA/RsmA family.</text>
</comment>
<dbReference type="HAMAP" id="MF_00167">
    <property type="entry name" value="CsrA"/>
    <property type="match status" value="1"/>
</dbReference>
<dbReference type="GO" id="GO:1902208">
    <property type="term" value="P:regulation of bacterial-type flagellum assembly"/>
    <property type="evidence" value="ECO:0007669"/>
    <property type="project" value="UniProtKB-UniRule"/>
</dbReference>
<comment type="subunit">
    <text evidence="4">Homodimer; the beta-strands of each monomer intercalate to form a hydrophobic core, while the alpha-helices form wings that extend away from the core.</text>
</comment>
<dbReference type="GO" id="GO:0044781">
    <property type="term" value="P:bacterial-type flagellum organization"/>
    <property type="evidence" value="ECO:0007669"/>
    <property type="project" value="UniProtKB-KW"/>
</dbReference>
<dbReference type="GO" id="GO:0005829">
    <property type="term" value="C:cytosol"/>
    <property type="evidence" value="ECO:0007669"/>
    <property type="project" value="TreeGrafter"/>
</dbReference>
<evidence type="ECO:0000313" key="5">
    <source>
        <dbReference type="EMBL" id="NEW08850.1"/>
    </source>
</evidence>
<comment type="subcellular location">
    <subcellularLocation>
        <location evidence="4">Cytoplasm</location>
    </subcellularLocation>
</comment>
<keyword evidence="3 4" id="KW-0694">RNA-binding</keyword>
<comment type="caution">
    <text evidence="5">The sequence shown here is derived from an EMBL/GenBank/DDBJ whole genome shotgun (WGS) entry which is preliminary data.</text>
</comment>
<evidence type="ECO:0000256" key="4">
    <source>
        <dbReference type="HAMAP-Rule" id="MF_00167"/>
    </source>
</evidence>
<organism evidence="5">
    <name type="scientific">Paenibacillus sp. SYP-B3998</name>
    <dbReference type="NCBI Taxonomy" id="2678564"/>
    <lineage>
        <taxon>Bacteria</taxon>
        <taxon>Bacillati</taxon>
        <taxon>Bacillota</taxon>
        <taxon>Bacilli</taxon>
        <taxon>Bacillales</taxon>
        <taxon>Paenibacillaceae</taxon>
        <taxon>Paenibacillus</taxon>
    </lineage>
</organism>
<evidence type="ECO:0000256" key="2">
    <source>
        <dbReference type="ARBA" id="ARBA00022845"/>
    </source>
</evidence>
<dbReference type="Gene3D" id="2.60.40.4380">
    <property type="entry name" value="Translational regulator CsrA"/>
    <property type="match status" value="1"/>
</dbReference>
<dbReference type="PANTHER" id="PTHR34984">
    <property type="entry name" value="CARBON STORAGE REGULATOR"/>
    <property type="match status" value="1"/>
</dbReference>
<dbReference type="NCBIfam" id="NF002469">
    <property type="entry name" value="PRK01712.1"/>
    <property type="match status" value="1"/>
</dbReference>
<dbReference type="GO" id="GO:0048027">
    <property type="term" value="F:mRNA 5'-UTR binding"/>
    <property type="evidence" value="ECO:0007669"/>
    <property type="project" value="UniProtKB-UniRule"/>
</dbReference>
<keyword evidence="4" id="KW-0678">Repressor</keyword>
<protein>
    <recommendedName>
        <fullName evidence="4">Translational regulator CsrA</fullName>
    </recommendedName>
</protein>
<dbReference type="GO" id="GO:0045947">
    <property type="term" value="P:negative regulation of translational initiation"/>
    <property type="evidence" value="ECO:0007669"/>
    <property type="project" value="UniProtKB-UniRule"/>
</dbReference>
<dbReference type="GO" id="GO:0006109">
    <property type="term" value="P:regulation of carbohydrate metabolic process"/>
    <property type="evidence" value="ECO:0007669"/>
    <property type="project" value="InterPro"/>
</dbReference>
<dbReference type="PANTHER" id="PTHR34984:SF1">
    <property type="entry name" value="CARBON STORAGE REGULATOR"/>
    <property type="match status" value="1"/>
</dbReference>
<evidence type="ECO:0000256" key="3">
    <source>
        <dbReference type="ARBA" id="ARBA00022884"/>
    </source>
</evidence>
<proteinExistence type="inferred from homology"/>
<comment type="function">
    <text evidence="4">A translational regulator that binds mRNA to regulate translation initiation and/or mRNA stability. Usually binds in the 5'-UTR at or near the Shine-Dalgarno sequence preventing ribosome-binding, thus repressing translation. Its main target seems to be the major flagellin gene, while its function is anatagonized by FliW.</text>
</comment>
<keyword evidence="2 4" id="KW-0810">Translation regulation</keyword>
<dbReference type="AlphaFoldDB" id="A0A6G4A3E5"/>
<keyword evidence="1 4" id="KW-0963">Cytoplasm</keyword>
<dbReference type="EMBL" id="JAAIKC010000011">
    <property type="protein sequence ID" value="NEW08850.1"/>
    <property type="molecule type" value="Genomic_DNA"/>
</dbReference>
<dbReference type="Pfam" id="PF02599">
    <property type="entry name" value="CsrA"/>
    <property type="match status" value="1"/>
</dbReference>
<gene>
    <name evidence="4 5" type="primary">csrA</name>
    <name evidence="5" type="ORF">GK047_22905</name>
</gene>
<dbReference type="SUPFAM" id="SSF117130">
    <property type="entry name" value="CsrA-like"/>
    <property type="match status" value="1"/>
</dbReference>
<name>A0A6G4A3E5_9BACL</name>
<reference evidence="5" key="1">
    <citation type="submission" date="2020-02" db="EMBL/GenBank/DDBJ databases">
        <authorList>
            <person name="Shen X.-R."/>
            <person name="Zhang Y.-X."/>
        </authorList>
    </citation>
    <scope>NUCLEOTIDE SEQUENCE</scope>
    <source>
        <strain evidence="5">SYP-B3998</strain>
    </source>
</reference>
<dbReference type="InterPro" id="IPR003751">
    <property type="entry name" value="CsrA"/>
</dbReference>
<dbReference type="InterPro" id="IPR036107">
    <property type="entry name" value="CsrA_sf"/>
</dbReference>
<dbReference type="NCBIfam" id="TIGR00202">
    <property type="entry name" value="csrA"/>
    <property type="match status" value="1"/>
</dbReference>
<sequence length="75" mass="8410">MLVLSRKPGETIMIGDQIELIVLSTEGDVVKLGVVAPKEQQILRKEIYVALKESNLEASNPTANLNKLRDFFKKK</sequence>
<keyword evidence="4" id="KW-1005">Bacterial flagellum biogenesis</keyword>
<dbReference type="RefSeq" id="WP_163952133.1">
    <property type="nucleotide sequence ID" value="NZ_JAAIKC010000011.1"/>
</dbReference>
<accession>A0A6G4A3E5</accession>